<organism evidence="13 14">
    <name type="scientific">Hyella patelloides LEGE 07179</name>
    <dbReference type="NCBI Taxonomy" id="945734"/>
    <lineage>
        <taxon>Bacteria</taxon>
        <taxon>Bacillati</taxon>
        <taxon>Cyanobacteriota</taxon>
        <taxon>Cyanophyceae</taxon>
        <taxon>Pleurocapsales</taxon>
        <taxon>Hyellaceae</taxon>
        <taxon>Hyella</taxon>
    </lineage>
</organism>
<dbReference type="Gene3D" id="1.10.510.10">
    <property type="entry name" value="Transferase(Phosphotransferase) domain 1"/>
    <property type="match status" value="1"/>
</dbReference>
<dbReference type="EC" id="2.7.11.1" evidence="1"/>
<keyword evidence="11" id="KW-0472">Membrane</keyword>
<evidence type="ECO:0000256" key="10">
    <source>
        <dbReference type="SAM" id="MobiDB-lite"/>
    </source>
</evidence>
<proteinExistence type="predicted"/>
<evidence type="ECO:0000256" key="5">
    <source>
        <dbReference type="ARBA" id="ARBA00022777"/>
    </source>
</evidence>
<dbReference type="CDD" id="cd14014">
    <property type="entry name" value="STKc_PknB_like"/>
    <property type="match status" value="1"/>
</dbReference>
<evidence type="ECO:0000256" key="2">
    <source>
        <dbReference type="ARBA" id="ARBA00022527"/>
    </source>
</evidence>
<dbReference type="GO" id="GO:0106310">
    <property type="term" value="F:protein serine kinase activity"/>
    <property type="evidence" value="ECO:0007669"/>
    <property type="project" value="RHEA"/>
</dbReference>
<evidence type="ECO:0000313" key="14">
    <source>
        <dbReference type="Proteomes" id="UP000320055"/>
    </source>
</evidence>
<dbReference type="PROSITE" id="PS00107">
    <property type="entry name" value="PROTEIN_KINASE_ATP"/>
    <property type="match status" value="1"/>
</dbReference>
<dbReference type="PANTHER" id="PTHR24363">
    <property type="entry name" value="SERINE/THREONINE PROTEIN KINASE"/>
    <property type="match status" value="1"/>
</dbReference>
<dbReference type="SMART" id="SM00220">
    <property type="entry name" value="S_TKc"/>
    <property type="match status" value="1"/>
</dbReference>
<evidence type="ECO:0000256" key="3">
    <source>
        <dbReference type="ARBA" id="ARBA00022679"/>
    </source>
</evidence>
<evidence type="ECO:0000256" key="8">
    <source>
        <dbReference type="ARBA" id="ARBA00048679"/>
    </source>
</evidence>
<protein>
    <recommendedName>
        <fullName evidence="1">non-specific serine/threonine protein kinase</fullName>
        <ecNumber evidence="1">2.7.11.1</ecNumber>
    </recommendedName>
</protein>
<dbReference type="Gene3D" id="3.30.200.20">
    <property type="entry name" value="Phosphorylase Kinase, domain 1"/>
    <property type="match status" value="1"/>
</dbReference>
<feature type="transmembrane region" description="Helical" evidence="11">
    <location>
        <begin position="421"/>
        <end position="438"/>
    </location>
</feature>
<dbReference type="AlphaFoldDB" id="A0A563W551"/>
<name>A0A563W551_9CYAN</name>
<feature type="compositionally biased region" description="Polar residues" evidence="10">
    <location>
        <begin position="331"/>
        <end position="342"/>
    </location>
</feature>
<feature type="region of interest" description="Disordered" evidence="10">
    <location>
        <begin position="316"/>
        <end position="358"/>
    </location>
</feature>
<comment type="catalytic activity">
    <reaction evidence="7">
        <text>L-threonyl-[protein] + ATP = O-phospho-L-threonyl-[protein] + ADP + H(+)</text>
        <dbReference type="Rhea" id="RHEA:46608"/>
        <dbReference type="Rhea" id="RHEA-COMP:11060"/>
        <dbReference type="Rhea" id="RHEA-COMP:11605"/>
        <dbReference type="ChEBI" id="CHEBI:15378"/>
        <dbReference type="ChEBI" id="CHEBI:30013"/>
        <dbReference type="ChEBI" id="CHEBI:30616"/>
        <dbReference type="ChEBI" id="CHEBI:61977"/>
        <dbReference type="ChEBI" id="CHEBI:456216"/>
        <dbReference type="EC" id="2.7.11.1"/>
    </reaction>
</comment>
<dbReference type="OrthoDB" id="428645at2"/>
<feature type="transmembrane region" description="Helical" evidence="11">
    <location>
        <begin position="390"/>
        <end position="409"/>
    </location>
</feature>
<feature type="binding site" evidence="9">
    <location>
        <position position="78"/>
    </location>
    <ligand>
        <name>ATP</name>
        <dbReference type="ChEBI" id="CHEBI:30616"/>
    </ligand>
</feature>
<feature type="compositionally biased region" description="Low complexity" evidence="10">
    <location>
        <begin position="316"/>
        <end position="330"/>
    </location>
</feature>
<gene>
    <name evidence="13" type="primary">spkF</name>
    <name evidence="13" type="ORF">H1P_910005</name>
</gene>
<dbReference type="RefSeq" id="WP_144868271.1">
    <property type="nucleotide sequence ID" value="NZ_LR213848.1"/>
</dbReference>
<keyword evidence="5 13" id="KW-0418">Kinase</keyword>
<keyword evidence="6 9" id="KW-0067">ATP-binding</keyword>
<evidence type="ECO:0000256" key="7">
    <source>
        <dbReference type="ARBA" id="ARBA00047899"/>
    </source>
</evidence>
<keyword evidence="4 9" id="KW-0547">Nucleotide-binding</keyword>
<dbReference type="NCBIfam" id="NF045510">
    <property type="entry name" value="4Cys_prefix_kin"/>
    <property type="match status" value="1"/>
</dbReference>
<accession>A0A563W551</accession>
<keyword evidence="11" id="KW-1133">Transmembrane helix</keyword>
<dbReference type="InterPro" id="IPR011009">
    <property type="entry name" value="Kinase-like_dom_sf"/>
</dbReference>
<feature type="domain" description="Protein kinase" evidence="12">
    <location>
        <begin position="47"/>
        <end position="312"/>
    </location>
</feature>
<keyword evidence="3 13" id="KW-0808">Transferase</keyword>
<reference evidence="13 14" key="1">
    <citation type="submission" date="2019-01" db="EMBL/GenBank/DDBJ databases">
        <authorList>
            <person name="Brito A."/>
        </authorList>
    </citation>
    <scope>NUCLEOTIDE SEQUENCE [LARGE SCALE GENOMIC DNA]</scope>
    <source>
        <strain evidence="13">1</strain>
    </source>
</reference>
<evidence type="ECO:0000259" key="12">
    <source>
        <dbReference type="PROSITE" id="PS50011"/>
    </source>
</evidence>
<dbReference type="PANTHER" id="PTHR24363:SF0">
    <property type="entry name" value="SERINE_THREONINE KINASE LIKE DOMAIN CONTAINING 1"/>
    <property type="match status" value="1"/>
</dbReference>
<keyword evidence="2" id="KW-0723">Serine/threonine-protein kinase</keyword>
<evidence type="ECO:0000256" key="6">
    <source>
        <dbReference type="ARBA" id="ARBA00022840"/>
    </source>
</evidence>
<evidence type="ECO:0000256" key="4">
    <source>
        <dbReference type="ARBA" id="ARBA00022741"/>
    </source>
</evidence>
<comment type="catalytic activity">
    <reaction evidence="8">
        <text>L-seryl-[protein] + ATP = O-phospho-L-seryl-[protein] + ADP + H(+)</text>
        <dbReference type="Rhea" id="RHEA:17989"/>
        <dbReference type="Rhea" id="RHEA-COMP:9863"/>
        <dbReference type="Rhea" id="RHEA-COMP:11604"/>
        <dbReference type="ChEBI" id="CHEBI:15378"/>
        <dbReference type="ChEBI" id="CHEBI:29999"/>
        <dbReference type="ChEBI" id="CHEBI:30616"/>
        <dbReference type="ChEBI" id="CHEBI:83421"/>
        <dbReference type="ChEBI" id="CHEBI:456216"/>
        <dbReference type="EC" id="2.7.11.1"/>
    </reaction>
</comment>
<feature type="transmembrane region" description="Helical" evidence="11">
    <location>
        <begin position="444"/>
        <end position="469"/>
    </location>
</feature>
<feature type="compositionally biased region" description="Pro residues" evidence="10">
    <location>
        <begin position="348"/>
        <end position="358"/>
    </location>
</feature>
<evidence type="ECO:0000256" key="11">
    <source>
        <dbReference type="SAM" id="Phobius"/>
    </source>
</evidence>
<dbReference type="Proteomes" id="UP000320055">
    <property type="component" value="Unassembled WGS sequence"/>
</dbReference>
<keyword evidence="14" id="KW-1185">Reference proteome</keyword>
<dbReference type="GO" id="GO:0004674">
    <property type="term" value="F:protein serine/threonine kinase activity"/>
    <property type="evidence" value="ECO:0007669"/>
    <property type="project" value="UniProtKB-KW"/>
</dbReference>
<dbReference type="InterPro" id="IPR017441">
    <property type="entry name" value="Protein_kinase_ATP_BS"/>
</dbReference>
<dbReference type="InterPro" id="IPR000719">
    <property type="entry name" value="Prot_kinase_dom"/>
</dbReference>
<evidence type="ECO:0000256" key="9">
    <source>
        <dbReference type="PROSITE-ProRule" id="PRU10141"/>
    </source>
</evidence>
<dbReference type="PROSITE" id="PS50011">
    <property type="entry name" value="PROTEIN_KINASE_DOM"/>
    <property type="match status" value="1"/>
</dbReference>
<dbReference type="SUPFAM" id="SSF56112">
    <property type="entry name" value="Protein kinase-like (PK-like)"/>
    <property type="match status" value="1"/>
</dbReference>
<dbReference type="GO" id="GO:0005524">
    <property type="term" value="F:ATP binding"/>
    <property type="evidence" value="ECO:0007669"/>
    <property type="project" value="UniProtKB-UniRule"/>
</dbReference>
<sequence length="476" mass="51965">MEILCTRPKCSNPKNFFSDLDSISQVKTASQKYCATCGMPLILADRYIPEKLLGQGGFGAAFLARDRYSPKFRYCVVKQFKPSGNLSPQDLDLAQELFAREGVVLEELGNQHPQIPDLYAFFTPIVSCRNGQDNEQYFYLVQEYIDGQDLESELEQKGQFSETEVLQILQEVLKILDFIHQRNVIHRDIKPSNIMRDRNGKIYLLDFGAVKQIASGANSGKSTGIYSMGFAPPEQMAGKQVYPATDLYALAVTCISLLTGKPAEQLYDSYHNCWVWRNYAPVNEPLDEMLDKMLMSIPAQRYQSATEVLSLLNSTSSTSSTSPAPSTSVSQNPPTSSASSTIVASPVPSTPSKPPVRRNPPNFSLVEILGSAAFTGFEGALLAIFLTNLFAVSGVSLGILGASIAGLIYAQTRRIIEKIDLVIIAGISAAIVFFFPVLQGGLTIGIILVIAAMSGAGAIAITALFRLIYQILARLL</sequence>
<evidence type="ECO:0000256" key="1">
    <source>
        <dbReference type="ARBA" id="ARBA00012513"/>
    </source>
</evidence>
<keyword evidence="11" id="KW-0812">Transmembrane</keyword>
<dbReference type="Pfam" id="PF00069">
    <property type="entry name" value="Pkinase"/>
    <property type="match status" value="1"/>
</dbReference>
<dbReference type="EMBL" id="CAACVJ010000700">
    <property type="protein sequence ID" value="VEP18795.1"/>
    <property type="molecule type" value="Genomic_DNA"/>
</dbReference>
<evidence type="ECO:0000313" key="13">
    <source>
        <dbReference type="EMBL" id="VEP18795.1"/>
    </source>
</evidence>